<dbReference type="SUPFAM" id="SSF56112">
    <property type="entry name" value="Protein kinase-like (PK-like)"/>
    <property type="match status" value="1"/>
</dbReference>
<evidence type="ECO:0000313" key="2">
    <source>
        <dbReference type="EMBL" id="KAL0639031.1"/>
    </source>
</evidence>
<keyword evidence="2" id="KW-0418">Kinase</keyword>
<organism evidence="2 3">
    <name type="scientific">Discina gigas</name>
    <dbReference type="NCBI Taxonomy" id="1032678"/>
    <lineage>
        <taxon>Eukaryota</taxon>
        <taxon>Fungi</taxon>
        <taxon>Dikarya</taxon>
        <taxon>Ascomycota</taxon>
        <taxon>Pezizomycotina</taxon>
        <taxon>Pezizomycetes</taxon>
        <taxon>Pezizales</taxon>
        <taxon>Discinaceae</taxon>
        <taxon>Discina</taxon>
    </lineage>
</organism>
<dbReference type="Gene3D" id="1.10.510.10">
    <property type="entry name" value="Transferase(Phosphotransferase) domain 1"/>
    <property type="match status" value="1"/>
</dbReference>
<sequence>MIKYNLSRPIDFDPSPSPSDDRLQAYYLDAEFNDDGTVTHANSGSLATACRGTWKHVKNLDSWHGGSVVKVQRLVQPTTDDKSIIPPAQPKIFRAVKQLRSRQPWPSVDYWPMISRGILCMVMANVSDTIAIVRLLGWYRDRQFTYIAMEYYPHGNLQMYLAASPCQEQSWARDVIRQVLGVLFELDKASLAHRNLTLSNIVISSPLPIRVKVADFHNAKWMHEGSGLVTQIGNHPYIAPEMHNLENKASTGYDTKIDMWALGIILHQILSNSHPFHNPGRLSFSETQYQRFLDDGGQVSLDAVQGLVNDDGMVLLTAMLARDANHRPTPAQALEMPWFTATL</sequence>
<dbReference type="InterPro" id="IPR000719">
    <property type="entry name" value="Prot_kinase_dom"/>
</dbReference>
<dbReference type="PANTHER" id="PTHR44167">
    <property type="entry name" value="OVARIAN-SPECIFIC SERINE/THREONINE-PROTEIN KINASE LOK-RELATED"/>
    <property type="match status" value="1"/>
</dbReference>
<dbReference type="Pfam" id="PF00069">
    <property type="entry name" value="Pkinase"/>
    <property type="match status" value="1"/>
</dbReference>
<keyword evidence="2" id="KW-0808">Transferase</keyword>
<evidence type="ECO:0000259" key="1">
    <source>
        <dbReference type="PROSITE" id="PS50011"/>
    </source>
</evidence>
<dbReference type="PANTHER" id="PTHR44167:SF24">
    <property type="entry name" value="SERINE_THREONINE-PROTEIN KINASE CHK2"/>
    <property type="match status" value="1"/>
</dbReference>
<keyword evidence="3" id="KW-1185">Reference proteome</keyword>
<dbReference type="EC" id="2.7.11.1" evidence="2"/>
<evidence type="ECO:0000313" key="3">
    <source>
        <dbReference type="Proteomes" id="UP001447188"/>
    </source>
</evidence>
<name>A0ABR3GSX8_9PEZI</name>
<accession>A0ABR3GSX8</accession>
<feature type="domain" description="Protein kinase" evidence="1">
    <location>
        <begin position="54"/>
        <end position="339"/>
    </location>
</feature>
<dbReference type="GO" id="GO:0004674">
    <property type="term" value="F:protein serine/threonine kinase activity"/>
    <property type="evidence" value="ECO:0007669"/>
    <property type="project" value="UniProtKB-EC"/>
</dbReference>
<comment type="caution">
    <text evidence="2">The sequence shown here is derived from an EMBL/GenBank/DDBJ whole genome shotgun (WGS) entry which is preliminary data.</text>
</comment>
<protein>
    <submittedName>
        <fullName evidence="2">Protein kinase protein rad53</fullName>
        <ecNumber evidence="2">2.7.11.1</ecNumber>
    </submittedName>
</protein>
<dbReference type="EMBL" id="JBBBZM010000015">
    <property type="protein sequence ID" value="KAL0639031.1"/>
    <property type="molecule type" value="Genomic_DNA"/>
</dbReference>
<dbReference type="PROSITE" id="PS50011">
    <property type="entry name" value="PROTEIN_KINASE_DOM"/>
    <property type="match status" value="1"/>
</dbReference>
<dbReference type="InterPro" id="IPR011009">
    <property type="entry name" value="Kinase-like_dom_sf"/>
</dbReference>
<proteinExistence type="predicted"/>
<gene>
    <name evidence="2" type="primary">RAD53_4</name>
    <name evidence="2" type="ORF">Q9L58_001913</name>
</gene>
<reference evidence="2 3" key="1">
    <citation type="submission" date="2024-02" db="EMBL/GenBank/DDBJ databases">
        <title>Discinaceae phylogenomics.</title>
        <authorList>
            <person name="Dirks A.C."/>
            <person name="James T.Y."/>
        </authorList>
    </citation>
    <scope>NUCLEOTIDE SEQUENCE [LARGE SCALE GENOMIC DNA]</scope>
    <source>
        <strain evidence="2 3">ACD0624</strain>
    </source>
</reference>
<dbReference type="Proteomes" id="UP001447188">
    <property type="component" value="Unassembled WGS sequence"/>
</dbReference>